<dbReference type="SUPFAM" id="SSF52540">
    <property type="entry name" value="P-loop containing nucleoside triphosphate hydrolases"/>
    <property type="match status" value="1"/>
</dbReference>
<name>X1BA18_9ZZZZ</name>
<dbReference type="Pfam" id="PF09848">
    <property type="entry name" value="SLFN-g3_helicase"/>
    <property type="match status" value="1"/>
</dbReference>
<feature type="domain" description="Schlafen group 3-like DNA/RNA helicase" evidence="1">
    <location>
        <begin position="21"/>
        <end position="277"/>
    </location>
</feature>
<proteinExistence type="predicted"/>
<comment type="caution">
    <text evidence="2">The sequence shown here is derived from an EMBL/GenBank/DDBJ whole genome shotgun (WGS) entry which is preliminary data.</text>
</comment>
<sequence>LSRTALAITEVIEQSKKNGRKSICFITGVPGAGKTLAGLNIANERHNFEAEEHAVFLSGNKPLIEVLIEALARNEVEEKKDTENRITKSAATTKAKAFIQNIHHFRDDSLASNEPPNEKVVVFDEAQRAWTMKQTASFMKQKKGISDFGMSEPDFLISVMDRHQDWAVIICLIGGGQEINKGEAGLPEWFKALEDDYPHWNVYVSNKLTDDEYTMGSSLYSHIRENRTAIREDLHLGVSVRSFRAEKQSDFVKALLDNEPERATSIFFELKANYPIKF</sequence>
<dbReference type="InterPro" id="IPR027417">
    <property type="entry name" value="P-loop_NTPase"/>
</dbReference>
<gene>
    <name evidence="2" type="ORF">S01H4_42547</name>
</gene>
<accession>X1BA18</accession>
<dbReference type="AlphaFoldDB" id="X1BA18"/>
<evidence type="ECO:0000313" key="2">
    <source>
        <dbReference type="EMBL" id="GAG91940.1"/>
    </source>
</evidence>
<dbReference type="EMBL" id="BART01023378">
    <property type="protein sequence ID" value="GAG91940.1"/>
    <property type="molecule type" value="Genomic_DNA"/>
</dbReference>
<protein>
    <recommendedName>
        <fullName evidence="1">Schlafen group 3-like DNA/RNA helicase domain-containing protein</fullName>
    </recommendedName>
</protein>
<feature type="non-terminal residue" evidence="2">
    <location>
        <position position="1"/>
    </location>
</feature>
<reference evidence="2" key="1">
    <citation type="journal article" date="2014" name="Front. Microbiol.">
        <title>High frequency of phylogenetically diverse reductive dehalogenase-homologous genes in deep subseafloor sedimentary metagenomes.</title>
        <authorList>
            <person name="Kawai M."/>
            <person name="Futagami T."/>
            <person name="Toyoda A."/>
            <person name="Takaki Y."/>
            <person name="Nishi S."/>
            <person name="Hori S."/>
            <person name="Arai W."/>
            <person name="Tsubouchi T."/>
            <person name="Morono Y."/>
            <person name="Uchiyama I."/>
            <person name="Ito T."/>
            <person name="Fujiyama A."/>
            <person name="Inagaki F."/>
            <person name="Takami H."/>
        </authorList>
    </citation>
    <scope>NUCLEOTIDE SEQUENCE</scope>
    <source>
        <strain evidence="2">Expedition CK06-06</strain>
    </source>
</reference>
<evidence type="ECO:0000259" key="1">
    <source>
        <dbReference type="Pfam" id="PF09848"/>
    </source>
</evidence>
<dbReference type="Gene3D" id="3.40.50.300">
    <property type="entry name" value="P-loop containing nucleotide triphosphate hydrolases"/>
    <property type="match status" value="1"/>
</dbReference>
<dbReference type="InterPro" id="IPR018647">
    <property type="entry name" value="SLFN_3-like_DNA/RNA_helicase"/>
</dbReference>
<organism evidence="2">
    <name type="scientific">marine sediment metagenome</name>
    <dbReference type="NCBI Taxonomy" id="412755"/>
    <lineage>
        <taxon>unclassified sequences</taxon>
        <taxon>metagenomes</taxon>
        <taxon>ecological metagenomes</taxon>
    </lineage>
</organism>